<dbReference type="SUPFAM" id="SSF53756">
    <property type="entry name" value="UDP-Glycosyltransferase/glycogen phosphorylase"/>
    <property type="match status" value="1"/>
</dbReference>
<sequence length="413" mass="47468">MTPAQRITFWAENFHRHGIYPIVVTRAWNQDIKTHQDTKRPLGEKVVVEKYSTHEVHYLPFKPGILDWAYLHLGEGIFRPIFLLVKVLDVLFARFTLAFTSFSNFLPYLSTLIQKENPENMIISGEPFYLFRLGYQLKKRKGISWIADYRDDWTTNELQMEKGGSRVRKWIASIESSYEKKWVGSSEQIISVSEPYTKRISDFLNLPGITVQNGFEESLLNLPEVDLEKEFTIMYSGVVYPSQDLKVILGALELAFAEGNPFRLIFLGAGFDVKEKRRIEALVPSHLTDNVEVTSRFPRAEAIRRLQKAHVLLGMAYGNMKGIPSSKLYEYLALGKPVLLCPTDGDLMEKILSESSLGFFAKDSKEAFLLIKEIRTIYDDLDKMDKLKQNSRKAILPYSRENQLKILATHLGN</sequence>
<evidence type="ECO:0000313" key="2">
    <source>
        <dbReference type="EMBL" id="TDQ19637.1"/>
    </source>
</evidence>
<dbReference type="EMBL" id="SNYF01000005">
    <property type="protein sequence ID" value="TDQ19637.1"/>
    <property type="molecule type" value="Genomic_DNA"/>
</dbReference>
<dbReference type="GO" id="GO:0016757">
    <property type="term" value="F:glycosyltransferase activity"/>
    <property type="evidence" value="ECO:0007669"/>
    <property type="project" value="InterPro"/>
</dbReference>
<keyword evidence="3" id="KW-1185">Reference proteome</keyword>
<organism evidence="2 3">
    <name type="scientific">Algoriphagus boseongensis</name>
    <dbReference type="NCBI Taxonomy" id="1442587"/>
    <lineage>
        <taxon>Bacteria</taxon>
        <taxon>Pseudomonadati</taxon>
        <taxon>Bacteroidota</taxon>
        <taxon>Cytophagia</taxon>
        <taxon>Cytophagales</taxon>
        <taxon>Cyclobacteriaceae</taxon>
        <taxon>Algoriphagus</taxon>
    </lineage>
</organism>
<evidence type="ECO:0000313" key="3">
    <source>
        <dbReference type="Proteomes" id="UP000294535"/>
    </source>
</evidence>
<dbReference type="Gene3D" id="3.40.50.2000">
    <property type="entry name" value="Glycogen Phosphorylase B"/>
    <property type="match status" value="1"/>
</dbReference>
<evidence type="ECO:0000259" key="1">
    <source>
        <dbReference type="Pfam" id="PF00534"/>
    </source>
</evidence>
<dbReference type="Pfam" id="PF00534">
    <property type="entry name" value="Glycos_transf_1"/>
    <property type="match status" value="1"/>
</dbReference>
<name>A0A4V3D2N5_9BACT</name>
<accession>A0A4V3D2N5</accession>
<dbReference type="Proteomes" id="UP000294535">
    <property type="component" value="Unassembled WGS sequence"/>
</dbReference>
<keyword evidence="2" id="KW-0808">Transferase</keyword>
<dbReference type="AlphaFoldDB" id="A0A4V3D2N5"/>
<gene>
    <name evidence="2" type="ORF">DFQ04_1461</name>
</gene>
<feature type="domain" description="Glycosyl transferase family 1" evidence="1">
    <location>
        <begin position="228"/>
        <end position="393"/>
    </location>
</feature>
<comment type="caution">
    <text evidence="2">The sequence shown here is derived from an EMBL/GenBank/DDBJ whole genome shotgun (WGS) entry which is preliminary data.</text>
</comment>
<reference evidence="2 3" key="1">
    <citation type="submission" date="2019-03" db="EMBL/GenBank/DDBJ databases">
        <title>Genomic Encyclopedia of Type Strains, Phase III (KMG-III): the genomes of soil and plant-associated and newly described type strains.</title>
        <authorList>
            <person name="Whitman W."/>
        </authorList>
    </citation>
    <scope>NUCLEOTIDE SEQUENCE [LARGE SCALE GENOMIC DNA]</scope>
    <source>
        <strain evidence="2 3">CECT 8446</strain>
    </source>
</reference>
<proteinExistence type="predicted"/>
<dbReference type="InterPro" id="IPR001296">
    <property type="entry name" value="Glyco_trans_1"/>
</dbReference>
<protein>
    <submittedName>
        <fullName evidence="2">Glycosyltransferase involved in cell wall biosynthesis</fullName>
    </submittedName>
</protein>